<feature type="non-terminal residue" evidence="1">
    <location>
        <position position="71"/>
    </location>
</feature>
<protein>
    <submittedName>
        <fullName evidence="1">LysR family transcriptional regulator</fullName>
    </submittedName>
</protein>
<keyword evidence="2" id="KW-1185">Reference proteome</keyword>
<proteinExistence type="predicted"/>
<name>A0ABU9GBH6_9GAMM</name>
<gene>
    <name evidence="1" type="ORF">V6242_18325</name>
</gene>
<feature type="non-terminal residue" evidence="1">
    <location>
        <position position="1"/>
    </location>
</feature>
<dbReference type="EMBL" id="JBAKAR010000274">
    <property type="protein sequence ID" value="MEL0615090.1"/>
    <property type="molecule type" value="Genomic_DNA"/>
</dbReference>
<organism evidence="1 2">
    <name type="scientific">Marinomonas arenicola</name>
    <dbReference type="NCBI Taxonomy" id="569601"/>
    <lineage>
        <taxon>Bacteria</taxon>
        <taxon>Pseudomonadati</taxon>
        <taxon>Pseudomonadota</taxon>
        <taxon>Gammaproteobacteria</taxon>
        <taxon>Oceanospirillales</taxon>
        <taxon>Oceanospirillaceae</taxon>
        <taxon>Marinomonas</taxon>
    </lineage>
</organism>
<accession>A0ABU9GBH6</accession>
<reference evidence="1 2" key="1">
    <citation type="submission" date="2024-02" db="EMBL/GenBank/DDBJ databases">
        <title>Bacteria isolated from the canopy kelp, Nereocystis luetkeana.</title>
        <authorList>
            <person name="Pfister C.A."/>
            <person name="Younker I.T."/>
            <person name="Light S.H."/>
        </authorList>
    </citation>
    <scope>NUCLEOTIDE SEQUENCE [LARGE SCALE GENOMIC DNA]</scope>
    <source>
        <strain evidence="1 2">TI.4.07</strain>
    </source>
</reference>
<comment type="caution">
    <text evidence="1">The sequence shown here is derived from an EMBL/GenBank/DDBJ whole genome shotgun (WGS) entry which is preliminary data.</text>
</comment>
<sequence length="71" mass="7922">QSCYPELAIDIRTDHLYGVHENLLKDKSEVAIGPRYGLDDSHAFIELLRLEVVTVVTPALLTPLGHKGNRL</sequence>
<evidence type="ECO:0000313" key="1">
    <source>
        <dbReference type="EMBL" id="MEL0615090.1"/>
    </source>
</evidence>
<dbReference type="Proteomes" id="UP001379949">
    <property type="component" value="Unassembled WGS sequence"/>
</dbReference>
<evidence type="ECO:0000313" key="2">
    <source>
        <dbReference type="Proteomes" id="UP001379949"/>
    </source>
</evidence>